<protein>
    <submittedName>
        <fullName evidence="3">Uncharacterized protein</fullName>
    </submittedName>
</protein>
<dbReference type="EMBL" id="JBHSNG010000025">
    <property type="protein sequence ID" value="MFC5582866.1"/>
    <property type="molecule type" value="Genomic_DNA"/>
</dbReference>
<reference evidence="4" key="1">
    <citation type="journal article" date="2019" name="Int. J. Syst. Evol. Microbiol.">
        <title>The Global Catalogue of Microorganisms (GCM) 10K type strain sequencing project: providing services to taxonomists for standard genome sequencing and annotation.</title>
        <authorList>
            <consortium name="The Broad Institute Genomics Platform"/>
            <consortium name="The Broad Institute Genome Sequencing Center for Infectious Disease"/>
            <person name="Wu L."/>
            <person name="Ma J."/>
        </authorList>
    </citation>
    <scope>NUCLEOTIDE SEQUENCE [LARGE SCALE GENOMIC DNA]</scope>
    <source>
        <strain evidence="4">CGMCC 1.13587</strain>
    </source>
</reference>
<name>A0ABW0T0K7_9GAMM</name>
<feature type="transmembrane region" description="Helical" evidence="2">
    <location>
        <begin position="137"/>
        <end position="154"/>
    </location>
</feature>
<proteinExistence type="predicted"/>
<evidence type="ECO:0000313" key="3">
    <source>
        <dbReference type="EMBL" id="MFC5582866.1"/>
    </source>
</evidence>
<evidence type="ECO:0000256" key="2">
    <source>
        <dbReference type="SAM" id="Phobius"/>
    </source>
</evidence>
<feature type="region of interest" description="Disordered" evidence="1">
    <location>
        <begin position="1"/>
        <end position="21"/>
    </location>
</feature>
<organism evidence="3 4">
    <name type="scientific">Rhodanobacter terrae</name>
    <dbReference type="NCBI Taxonomy" id="418647"/>
    <lineage>
        <taxon>Bacteria</taxon>
        <taxon>Pseudomonadati</taxon>
        <taxon>Pseudomonadota</taxon>
        <taxon>Gammaproteobacteria</taxon>
        <taxon>Lysobacterales</taxon>
        <taxon>Rhodanobacteraceae</taxon>
        <taxon>Rhodanobacter</taxon>
    </lineage>
</organism>
<keyword evidence="2" id="KW-0472">Membrane</keyword>
<accession>A0ABW0T0K7</accession>
<keyword evidence="2" id="KW-1133">Transmembrane helix</keyword>
<keyword evidence="4" id="KW-1185">Reference proteome</keyword>
<evidence type="ECO:0000313" key="4">
    <source>
        <dbReference type="Proteomes" id="UP001596111"/>
    </source>
</evidence>
<comment type="caution">
    <text evidence="3">The sequence shown here is derived from an EMBL/GenBank/DDBJ whole genome shotgun (WGS) entry which is preliminary data.</text>
</comment>
<gene>
    <name evidence="3" type="ORF">ACFPPB_17255</name>
</gene>
<evidence type="ECO:0000256" key="1">
    <source>
        <dbReference type="SAM" id="MobiDB-lite"/>
    </source>
</evidence>
<dbReference type="RefSeq" id="WP_377329359.1">
    <property type="nucleotide sequence ID" value="NZ_JBHSNG010000025.1"/>
</dbReference>
<dbReference type="Proteomes" id="UP001596111">
    <property type="component" value="Unassembled WGS sequence"/>
</dbReference>
<feature type="transmembrane region" description="Helical" evidence="2">
    <location>
        <begin position="96"/>
        <end position="117"/>
    </location>
</feature>
<sequence length="165" mass="18218">MNRHIDPRPINDVPPPFDDASHEREWLAQESAMRRERLQLDSINDDARTRRYRLLARALREPQPHALPVDFAQQLAGRIAASPAARSVASGTRFEFTLLLALATVLVVAAGAVVAMYGDAWLPSFVAILPAPHASATRWLLALIGCLGASWLLGQWQRHAEGRAN</sequence>
<keyword evidence="2" id="KW-0812">Transmembrane</keyword>